<dbReference type="PANTHER" id="PTHR33265:SF8">
    <property type="entry name" value="AVR9_CF-9 RAPIDLY ELICITED PROTEIN 146"/>
    <property type="match status" value="1"/>
</dbReference>
<dbReference type="OrthoDB" id="696337at2759"/>
<protein>
    <submittedName>
        <fullName evidence="3">Uncharacterized protein LOC104592012</fullName>
    </submittedName>
</protein>
<proteinExistence type="predicted"/>
<keyword evidence="2" id="KW-1185">Reference proteome</keyword>
<dbReference type="Pfam" id="PF05553">
    <property type="entry name" value="DUF761"/>
    <property type="match status" value="1"/>
</dbReference>
<organism evidence="2 3">
    <name type="scientific">Nelumbo nucifera</name>
    <name type="common">Sacred lotus</name>
    <dbReference type="NCBI Taxonomy" id="4432"/>
    <lineage>
        <taxon>Eukaryota</taxon>
        <taxon>Viridiplantae</taxon>
        <taxon>Streptophyta</taxon>
        <taxon>Embryophyta</taxon>
        <taxon>Tracheophyta</taxon>
        <taxon>Spermatophyta</taxon>
        <taxon>Magnoliopsida</taxon>
        <taxon>Proteales</taxon>
        <taxon>Nelumbonaceae</taxon>
        <taxon>Nelumbo</taxon>
    </lineage>
</organism>
<feature type="region of interest" description="Disordered" evidence="1">
    <location>
        <begin position="41"/>
        <end position="62"/>
    </location>
</feature>
<dbReference type="InterPro" id="IPR008480">
    <property type="entry name" value="DUF761_pln"/>
</dbReference>
<dbReference type="PANTHER" id="PTHR33265">
    <property type="entry name" value="AVR9/CF-9 RAPIDLY ELICITED PROTEIN-RELATED"/>
    <property type="match status" value="1"/>
</dbReference>
<dbReference type="eggNOG" id="ENOG502R63G">
    <property type="taxonomic scope" value="Eukaryota"/>
</dbReference>
<dbReference type="GeneID" id="104592012"/>
<dbReference type="Proteomes" id="UP000189703">
    <property type="component" value="Unplaced"/>
</dbReference>
<dbReference type="AlphaFoldDB" id="A0A1U8Q2U5"/>
<dbReference type="InParanoid" id="A0A1U8Q2U5"/>
<feature type="compositionally biased region" description="Basic and acidic residues" evidence="1">
    <location>
        <begin position="94"/>
        <end position="109"/>
    </location>
</feature>
<evidence type="ECO:0000256" key="1">
    <source>
        <dbReference type="SAM" id="MobiDB-lite"/>
    </source>
</evidence>
<accession>A0A1U8Q2U5</accession>
<feature type="region of interest" description="Disordered" evidence="1">
    <location>
        <begin position="89"/>
        <end position="109"/>
    </location>
</feature>
<sequence length="145" mass="16602">MEPGPPVIAKKKCNIVRIVFFMLRKGISKRKLMMDLTYQKKKKVNDGSSPDDETWQACWEDSGQPDVPPLLQSQLPLQRRTAFRGGVAVGKPAGVREEPHSTGEEDSHVDKAVEEFIERFYKDLRQQKRMAALEARYHDMWSSLG</sequence>
<dbReference type="RefSeq" id="XP_019052360.1">
    <property type="nucleotide sequence ID" value="XM_019196815.1"/>
</dbReference>
<dbReference type="KEGG" id="nnu:104592012"/>
<evidence type="ECO:0000313" key="2">
    <source>
        <dbReference type="Proteomes" id="UP000189703"/>
    </source>
</evidence>
<name>A0A1U8Q2U5_NELNU</name>
<reference evidence="3" key="1">
    <citation type="submission" date="2025-08" db="UniProtKB">
        <authorList>
            <consortium name="RefSeq"/>
        </authorList>
    </citation>
    <scope>IDENTIFICATION</scope>
</reference>
<gene>
    <name evidence="3" type="primary">LOC104592012</name>
</gene>
<evidence type="ECO:0000313" key="3">
    <source>
        <dbReference type="RefSeq" id="XP_019052360.1"/>
    </source>
</evidence>